<organism evidence="1 2">
    <name type="scientific">Lujinxingia sediminis</name>
    <dbReference type="NCBI Taxonomy" id="2480984"/>
    <lineage>
        <taxon>Bacteria</taxon>
        <taxon>Deltaproteobacteria</taxon>
        <taxon>Bradymonadales</taxon>
        <taxon>Lujinxingiaceae</taxon>
        <taxon>Lujinxingia</taxon>
    </lineage>
</organism>
<dbReference type="Proteomes" id="UP000282926">
    <property type="component" value="Unassembled WGS sequence"/>
</dbReference>
<proteinExistence type="predicted"/>
<dbReference type="NCBIfam" id="TIGR03696">
    <property type="entry name" value="Rhs_assc_core"/>
    <property type="match status" value="1"/>
</dbReference>
<dbReference type="Gene3D" id="2.180.10.10">
    <property type="entry name" value="RHS repeat-associated core"/>
    <property type="match status" value="1"/>
</dbReference>
<accession>A0ABY0CP21</accession>
<keyword evidence="2" id="KW-1185">Reference proteome</keyword>
<reference evidence="1 2" key="1">
    <citation type="submission" date="2019-01" db="EMBL/GenBank/DDBJ databases">
        <title>Lujinxingia litoralis gen. nov., sp. nov. and Lujinxingia sediminis gen. nov., sp. nov., new members in the order Bradymonadales, isolated from coastal sediment.</title>
        <authorList>
            <person name="Li C.-M."/>
        </authorList>
    </citation>
    <scope>NUCLEOTIDE SEQUENCE [LARGE SCALE GENOMIC DNA]</scope>
    <source>
        <strain evidence="1 2">SEH01</strain>
    </source>
</reference>
<sequence length="133" mass="15059">MCRSRCGISPEYAEYDLEGRISARAPDDTENCSERNLAETPCHIGSLPHFGFTGAFRSTTTGLYRFGARWYSPRFGQFMSPDPLWYVDSFDVYGYAAFDPVNRWDPSGMASKGMGMLESLVKRISIIKMTEKK</sequence>
<dbReference type="EMBL" id="SADD01000014">
    <property type="protein sequence ID" value="RVU42205.1"/>
    <property type="molecule type" value="Genomic_DNA"/>
</dbReference>
<name>A0ABY0CP21_9DELT</name>
<comment type="caution">
    <text evidence="1">The sequence shown here is derived from an EMBL/GenBank/DDBJ whole genome shotgun (WGS) entry which is preliminary data.</text>
</comment>
<evidence type="ECO:0000313" key="2">
    <source>
        <dbReference type="Proteomes" id="UP000282926"/>
    </source>
</evidence>
<dbReference type="InterPro" id="IPR022385">
    <property type="entry name" value="Rhs_assc_core"/>
</dbReference>
<gene>
    <name evidence="1" type="ORF">EA187_17425</name>
</gene>
<protein>
    <submittedName>
        <fullName evidence="1">RHS repeat-associated core domain-containing protein</fullName>
    </submittedName>
</protein>
<evidence type="ECO:0000313" key="1">
    <source>
        <dbReference type="EMBL" id="RVU42205.1"/>
    </source>
</evidence>